<comment type="caution">
    <text evidence="1">The sequence shown here is derived from an EMBL/GenBank/DDBJ whole genome shotgun (WGS) entry which is preliminary data.</text>
</comment>
<evidence type="ECO:0000313" key="1">
    <source>
        <dbReference type="EMBL" id="OEY86423.1"/>
    </source>
</evidence>
<name>A0A1E7QIX5_WOLPI</name>
<dbReference type="InterPro" id="IPR016181">
    <property type="entry name" value="Acyl_CoA_acyltransferase"/>
</dbReference>
<accession>A0A1E7QIX5</accession>
<protein>
    <submittedName>
        <fullName evidence="1">Uncharacterized protein</fullName>
    </submittedName>
</protein>
<dbReference type="SUPFAM" id="SSF55729">
    <property type="entry name" value="Acyl-CoA N-acyltransferases (Nat)"/>
    <property type="match status" value="1"/>
</dbReference>
<dbReference type="RefSeq" id="WP_070065360.1">
    <property type="nucleotide sequence ID" value="NZ_MJMG01000011.1"/>
</dbReference>
<dbReference type="AlphaFoldDB" id="A0A1E7QIX5"/>
<proteinExistence type="predicted"/>
<organism evidence="1 2">
    <name type="scientific">Wolbachia pipientis</name>
    <dbReference type="NCBI Taxonomy" id="955"/>
    <lineage>
        <taxon>Bacteria</taxon>
        <taxon>Pseudomonadati</taxon>
        <taxon>Pseudomonadota</taxon>
        <taxon>Alphaproteobacteria</taxon>
        <taxon>Rickettsiales</taxon>
        <taxon>Anaplasmataceae</taxon>
        <taxon>Wolbachieae</taxon>
        <taxon>Wolbachia</taxon>
    </lineage>
</organism>
<dbReference type="EMBL" id="MJMG01000011">
    <property type="protein sequence ID" value="OEY86423.1"/>
    <property type="molecule type" value="Genomic_DNA"/>
</dbReference>
<dbReference type="Proteomes" id="UP000175679">
    <property type="component" value="Unassembled WGS sequence"/>
</dbReference>
<dbReference type="Gene3D" id="3.40.630.30">
    <property type="match status" value="1"/>
</dbReference>
<sequence>MELKKIYINCSTLNRKSQAIAERLNFIREEIIKDKEFLYDLYNDHIIYSITHKEQESCVTSDAQVEVGNISCLGDKVSK</sequence>
<gene>
    <name evidence="1" type="ORF">BIY23_04330</name>
</gene>
<evidence type="ECO:0000313" key="2">
    <source>
        <dbReference type="Proteomes" id="UP000175679"/>
    </source>
</evidence>
<dbReference type="OrthoDB" id="9799321at2"/>
<reference evidence="1 2" key="1">
    <citation type="submission" date="2016-09" db="EMBL/GenBank/DDBJ databases">
        <title>Genomic evidence for plant-parasitic nematodes as the earliest Wolbachia hosts.</title>
        <authorList>
            <person name="Brown A.M."/>
            <person name="Wasala S.K."/>
            <person name="Howe D.K."/>
            <person name="Peetz A.B."/>
            <person name="Zasada I.A."/>
            <person name="Denver D.R."/>
        </authorList>
    </citation>
    <scope>NUCLEOTIDE SEQUENCE [LARGE SCALE GENOMIC DNA]</scope>
    <source>
        <strain evidence="2">wPpe</strain>
    </source>
</reference>
<keyword evidence="2" id="KW-1185">Reference proteome</keyword>